<evidence type="ECO:0000313" key="2">
    <source>
        <dbReference type="EMBL" id="CAE7329752.1"/>
    </source>
</evidence>
<dbReference type="AlphaFoldDB" id="A0A812NVF9"/>
<feature type="region of interest" description="Disordered" evidence="1">
    <location>
        <begin position="48"/>
        <end position="80"/>
    </location>
</feature>
<keyword evidence="3" id="KW-1185">Reference proteome</keyword>
<dbReference type="EMBL" id="CAJNJA010013800">
    <property type="protein sequence ID" value="CAE7329752.1"/>
    <property type="molecule type" value="Genomic_DNA"/>
</dbReference>
<evidence type="ECO:0000256" key="1">
    <source>
        <dbReference type="SAM" id="MobiDB-lite"/>
    </source>
</evidence>
<protein>
    <submittedName>
        <fullName evidence="2">Uncharacterized protein</fullName>
    </submittedName>
</protein>
<accession>A0A812NVF9</accession>
<gene>
    <name evidence="2" type="ORF">SNEC2469_LOCUS8350</name>
</gene>
<name>A0A812NVF9_9DINO</name>
<reference evidence="2" key="1">
    <citation type="submission" date="2021-02" db="EMBL/GenBank/DDBJ databases">
        <authorList>
            <person name="Dougan E. K."/>
            <person name="Rhodes N."/>
            <person name="Thang M."/>
            <person name="Chan C."/>
        </authorList>
    </citation>
    <scope>NUCLEOTIDE SEQUENCE</scope>
</reference>
<dbReference type="Proteomes" id="UP000601435">
    <property type="component" value="Unassembled WGS sequence"/>
</dbReference>
<organism evidence="2 3">
    <name type="scientific">Symbiodinium necroappetens</name>
    <dbReference type="NCBI Taxonomy" id="1628268"/>
    <lineage>
        <taxon>Eukaryota</taxon>
        <taxon>Sar</taxon>
        <taxon>Alveolata</taxon>
        <taxon>Dinophyceae</taxon>
        <taxon>Suessiales</taxon>
        <taxon>Symbiodiniaceae</taxon>
        <taxon>Symbiodinium</taxon>
    </lineage>
</organism>
<comment type="caution">
    <text evidence="2">The sequence shown here is derived from an EMBL/GenBank/DDBJ whole genome shotgun (WGS) entry which is preliminary data.</text>
</comment>
<proteinExistence type="predicted"/>
<sequence>MGGAPQEDEDCTVEQLSALNKRVAALDLPPYVDLAVWQPYRRLRPGLPVRRGGLGGQGADLHGSQAQRPKDEAEEAGGAQIRRTCLHRRRLHQNLTRPAGSAHRQAQVADPRRYTSFARSKHFTLYADPPTGTSKCIKCRVHSRGIAASQGLPGVEGGNF</sequence>
<evidence type="ECO:0000313" key="3">
    <source>
        <dbReference type="Proteomes" id="UP000601435"/>
    </source>
</evidence>